<evidence type="ECO:0000313" key="1">
    <source>
        <dbReference type="EMBL" id="TWU06520.1"/>
    </source>
</evidence>
<keyword evidence="2" id="KW-1185">Reference proteome</keyword>
<sequence length="67" mass="8124">MFLIEQISIRERLMTFKVEKLLGETYDRKAWLYSIRDVETGREHLLYFPKTMKGGWAYRILLLDKVL</sequence>
<accession>A0A5C6B3P1</accession>
<reference evidence="1 2" key="1">
    <citation type="submission" date="2019-02" db="EMBL/GenBank/DDBJ databases">
        <title>Deep-cultivation of Planctomycetes and their phenomic and genomic characterization uncovers novel biology.</title>
        <authorList>
            <person name="Wiegand S."/>
            <person name="Jogler M."/>
            <person name="Boedeker C."/>
            <person name="Pinto D."/>
            <person name="Vollmers J."/>
            <person name="Rivas-Marin E."/>
            <person name="Kohn T."/>
            <person name="Peeters S.H."/>
            <person name="Heuer A."/>
            <person name="Rast P."/>
            <person name="Oberbeckmann S."/>
            <person name="Bunk B."/>
            <person name="Jeske O."/>
            <person name="Meyerdierks A."/>
            <person name="Storesund J.E."/>
            <person name="Kallscheuer N."/>
            <person name="Luecker S."/>
            <person name="Lage O.M."/>
            <person name="Pohl T."/>
            <person name="Merkel B.J."/>
            <person name="Hornburger P."/>
            <person name="Mueller R.-W."/>
            <person name="Bruemmer F."/>
            <person name="Labrenz M."/>
            <person name="Spormann A.M."/>
            <person name="Op Den Camp H."/>
            <person name="Overmann J."/>
            <person name="Amann R."/>
            <person name="Jetten M.S.M."/>
            <person name="Mascher T."/>
            <person name="Medema M.H."/>
            <person name="Devos D.P."/>
            <person name="Kaster A.-K."/>
            <person name="Ovreas L."/>
            <person name="Rohde M."/>
            <person name="Galperin M.Y."/>
            <person name="Jogler C."/>
        </authorList>
    </citation>
    <scope>NUCLEOTIDE SEQUENCE [LARGE SCALE GENOMIC DNA]</scope>
    <source>
        <strain evidence="1 2">Pla52n</strain>
    </source>
</reference>
<dbReference type="AlphaFoldDB" id="A0A5C6B3P1"/>
<comment type="caution">
    <text evidence="1">The sequence shown here is derived from an EMBL/GenBank/DDBJ whole genome shotgun (WGS) entry which is preliminary data.</text>
</comment>
<proteinExistence type="predicted"/>
<evidence type="ECO:0000313" key="2">
    <source>
        <dbReference type="Proteomes" id="UP000320176"/>
    </source>
</evidence>
<name>A0A5C6B3P1_9BACT</name>
<dbReference type="EMBL" id="SJPN01000002">
    <property type="protein sequence ID" value="TWU06520.1"/>
    <property type="molecule type" value="Genomic_DNA"/>
</dbReference>
<gene>
    <name evidence="1" type="ORF">Pla52n_22420</name>
</gene>
<dbReference type="Proteomes" id="UP000320176">
    <property type="component" value="Unassembled WGS sequence"/>
</dbReference>
<protein>
    <submittedName>
        <fullName evidence="1">Uncharacterized protein</fullName>
    </submittedName>
</protein>
<organism evidence="1 2">
    <name type="scientific">Stieleria varia</name>
    <dbReference type="NCBI Taxonomy" id="2528005"/>
    <lineage>
        <taxon>Bacteria</taxon>
        <taxon>Pseudomonadati</taxon>
        <taxon>Planctomycetota</taxon>
        <taxon>Planctomycetia</taxon>
        <taxon>Pirellulales</taxon>
        <taxon>Pirellulaceae</taxon>
        <taxon>Stieleria</taxon>
    </lineage>
</organism>